<sequence>MNPVKFSTLPSSKLEDAIKKMLLTAEHAYIECPATRELVKPSFRLEDVEIATKESRNHPSEVIRVKVIASNQSFRKYFDDLKKAKKFNTIEQSEQDSDKGIPVNSGNFKRKKMQINTEKKKARLSSHNSDLCLTLCLPDEARKSALAATTGSVSNVQEASMQAEPEPFIAPYHCQPSFDVSSYDLHAFHRMSCIVTPDGEILLTASDVKELVAVHKDWAANFDKMIGPVGGYLGKGLRNWAFKC</sequence>
<gene>
    <name evidence="1" type="ORF">M422DRAFT_69518</name>
</gene>
<reference evidence="1 2" key="1">
    <citation type="submission" date="2014-06" db="EMBL/GenBank/DDBJ databases">
        <title>Evolutionary Origins and Diversification of the Mycorrhizal Mutualists.</title>
        <authorList>
            <consortium name="DOE Joint Genome Institute"/>
            <consortium name="Mycorrhizal Genomics Consortium"/>
            <person name="Kohler A."/>
            <person name="Kuo A."/>
            <person name="Nagy L.G."/>
            <person name="Floudas D."/>
            <person name="Copeland A."/>
            <person name="Barry K.W."/>
            <person name="Cichocki N."/>
            <person name="Veneault-Fourrey C."/>
            <person name="LaButti K."/>
            <person name="Lindquist E.A."/>
            <person name="Lipzen A."/>
            <person name="Lundell T."/>
            <person name="Morin E."/>
            <person name="Murat C."/>
            <person name="Riley R."/>
            <person name="Ohm R."/>
            <person name="Sun H."/>
            <person name="Tunlid A."/>
            <person name="Henrissat B."/>
            <person name="Grigoriev I.V."/>
            <person name="Hibbett D.S."/>
            <person name="Martin F."/>
        </authorList>
    </citation>
    <scope>NUCLEOTIDE SEQUENCE [LARGE SCALE GENOMIC DNA]</scope>
    <source>
        <strain evidence="1 2">SS14</strain>
    </source>
</reference>
<dbReference type="AlphaFoldDB" id="A0A0C9UQU8"/>
<evidence type="ECO:0000313" key="2">
    <source>
        <dbReference type="Proteomes" id="UP000054279"/>
    </source>
</evidence>
<dbReference type="Proteomes" id="UP000054279">
    <property type="component" value="Unassembled WGS sequence"/>
</dbReference>
<dbReference type="HOGENOM" id="CLU_994559_0_0_1"/>
<name>A0A0C9UQU8_SPHS4</name>
<protein>
    <submittedName>
        <fullName evidence="1">Uncharacterized protein</fullName>
    </submittedName>
</protein>
<proteinExistence type="predicted"/>
<organism evidence="1 2">
    <name type="scientific">Sphaerobolus stellatus (strain SS14)</name>
    <dbReference type="NCBI Taxonomy" id="990650"/>
    <lineage>
        <taxon>Eukaryota</taxon>
        <taxon>Fungi</taxon>
        <taxon>Dikarya</taxon>
        <taxon>Basidiomycota</taxon>
        <taxon>Agaricomycotina</taxon>
        <taxon>Agaricomycetes</taxon>
        <taxon>Phallomycetidae</taxon>
        <taxon>Geastrales</taxon>
        <taxon>Sphaerobolaceae</taxon>
        <taxon>Sphaerobolus</taxon>
    </lineage>
</organism>
<accession>A0A0C9UQU8</accession>
<dbReference type="EMBL" id="KN837172">
    <property type="protein sequence ID" value="KIJ37129.1"/>
    <property type="molecule type" value="Genomic_DNA"/>
</dbReference>
<evidence type="ECO:0000313" key="1">
    <source>
        <dbReference type="EMBL" id="KIJ37129.1"/>
    </source>
</evidence>
<keyword evidence="2" id="KW-1185">Reference proteome</keyword>